<evidence type="ECO:0000313" key="3">
    <source>
        <dbReference type="EMBL" id="GMN56851.1"/>
    </source>
</evidence>
<feature type="region of interest" description="Disordered" evidence="2">
    <location>
        <begin position="92"/>
        <end position="121"/>
    </location>
</feature>
<feature type="compositionally biased region" description="Acidic residues" evidence="2">
    <location>
        <begin position="35"/>
        <end position="44"/>
    </location>
</feature>
<feature type="repeat" description="TPR" evidence="1">
    <location>
        <begin position="604"/>
        <end position="637"/>
    </location>
</feature>
<dbReference type="Pfam" id="PF14559">
    <property type="entry name" value="TPR_19"/>
    <property type="match status" value="1"/>
</dbReference>
<dbReference type="PROSITE" id="PS50293">
    <property type="entry name" value="TPR_REGION"/>
    <property type="match status" value="2"/>
</dbReference>
<dbReference type="PROSITE" id="PS50005">
    <property type="entry name" value="TPR"/>
    <property type="match status" value="4"/>
</dbReference>
<evidence type="ECO:0008006" key="6">
    <source>
        <dbReference type="Google" id="ProtNLM"/>
    </source>
</evidence>
<dbReference type="EMBL" id="BTGU01000066">
    <property type="protein sequence ID" value="GMN56851.1"/>
    <property type="molecule type" value="Genomic_DNA"/>
</dbReference>
<accession>A0AA88J0K3</accession>
<dbReference type="Proteomes" id="UP001187192">
    <property type="component" value="Unassembled WGS sequence"/>
</dbReference>
<dbReference type="InterPro" id="IPR011990">
    <property type="entry name" value="TPR-like_helical_dom_sf"/>
</dbReference>
<evidence type="ECO:0000256" key="2">
    <source>
        <dbReference type="SAM" id="MobiDB-lite"/>
    </source>
</evidence>
<feature type="repeat" description="TPR" evidence="1">
    <location>
        <begin position="371"/>
        <end position="404"/>
    </location>
</feature>
<evidence type="ECO:0000256" key="1">
    <source>
        <dbReference type="PROSITE-ProRule" id="PRU00339"/>
    </source>
</evidence>
<gene>
    <name evidence="3" type="ORF">TIFTF001_025969</name>
    <name evidence="4" type="ORF">TIFTF001_027657</name>
</gene>
<name>A0AA88J0K3_FICCA</name>
<evidence type="ECO:0000313" key="4">
    <source>
        <dbReference type="EMBL" id="GMN58551.1"/>
    </source>
</evidence>
<dbReference type="PROSITE" id="PS00018">
    <property type="entry name" value="EF_HAND_1"/>
    <property type="match status" value="1"/>
</dbReference>
<evidence type="ECO:0000313" key="5">
    <source>
        <dbReference type="Proteomes" id="UP001187192"/>
    </source>
</evidence>
<dbReference type="SMART" id="SM00028">
    <property type="entry name" value="TPR"/>
    <property type="match status" value="7"/>
</dbReference>
<keyword evidence="1" id="KW-0802">TPR repeat</keyword>
<feature type="repeat" description="TPR" evidence="1">
    <location>
        <begin position="248"/>
        <end position="281"/>
    </location>
</feature>
<keyword evidence="5" id="KW-1185">Reference proteome</keyword>
<comment type="caution">
    <text evidence="4">The sequence shown here is derived from an EMBL/GenBank/DDBJ whole genome shotgun (WGS) entry which is preliminary data.</text>
</comment>
<reference evidence="4" key="1">
    <citation type="submission" date="2023-07" db="EMBL/GenBank/DDBJ databases">
        <title>draft genome sequence of fig (Ficus carica).</title>
        <authorList>
            <person name="Takahashi T."/>
            <person name="Nishimura K."/>
        </authorList>
    </citation>
    <scope>NUCLEOTIDE SEQUENCE</scope>
</reference>
<dbReference type="SUPFAM" id="SSF48452">
    <property type="entry name" value="TPR-like"/>
    <property type="match status" value="1"/>
</dbReference>
<dbReference type="Pfam" id="PF13424">
    <property type="entry name" value="TPR_12"/>
    <property type="match status" value="1"/>
</dbReference>
<dbReference type="Pfam" id="PF13181">
    <property type="entry name" value="TPR_8"/>
    <property type="match status" value="1"/>
</dbReference>
<proteinExistence type="predicted"/>
<organism evidence="4 5">
    <name type="scientific">Ficus carica</name>
    <name type="common">Common fig</name>
    <dbReference type="NCBI Taxonomy" id="3494"/>
    <lineage>
        <taxon>Eukaryota</taxon>
        <taxon>Viridiplantae</taxon>
        <taxon>Streptophyta</taxon>
        <taxon>Embryophyta</taxon>
        <taxon>Tracheophyta</taxon>
        <taxon>Spermatophyta</taxon>
        <taxon>Magnoliopsida</taxon>
        <taxon>eudicotyledons</taxon>
        <taxon>Gunneridae</taxon>
        <taxon>Pentapetalae</taxon>
        <taxon>rosids</taxon>
        <taxon>fabids</taxon>
        <taxon>Rosales</taxon>
        <taxon>Moraceae</taxon>
        <taxon>Ficeae</taxon>
        <taxon>Ficus</taxon>
    </lineage>
</organism>
<dbReference type="PANTHER" id="PTHR45523:SF1">
    <property type="entry name" value="TETRATRICOPEPTIDE REPEAT (TPR)-CONTAINING PROTEIN"/>
    <property type="match status" value="1"/>
</dbReference>
<dbReference type="EMBL" id="BTGU01000079">
    <property type="protein sequence ID" value="GMN58551.1"/>
    <property type="molecule type" value="Genomic_DNA"/>
</dbReference>
<dbReference type="PANTHER" id="PTHR45523">
    <property type="entry name" value="TETRATRICOPEPTIDE REPEAT (TPR)-CONTAINING PROTEIN-RELATED"/>
    <property type="match status" value="1"/>
</dbReference>
<protein>
    <recommendedName>
        <fullName evidence="6">UDP-N-acetylglucosamine--peptide N-acetylglucosaminyltransferase SPINDLY</fullName>
    </recommendedName>
</protein>
<sequence>MAESRDPAQLRSTESAIDNSSKVLQPPKIFVLADLNDDPPESDGGESLPSSAPDLARLAIDETSQDKSAVVCRDSDVVEGEGKRLNKLGRCRSRTSKAESPVDGGADAEGDLPVQGVPSSREERVSSLKTVTFRLFQNDHITSVVYFSFEHLEDAKKCPCSFYSGLNVSKVGPTVKVLAYEKAAEILLRPETEIDRPDLLSLVQIHHAQCLLLESSGDSNQDNELEPEELEKILSKLTESIQSDIRQAAVWNTLGLILLRTGRLQSAILVLSSLLAITPDNYDCLGNLGMAYMQSGNLELSEKCFQELILKDQNHPAALINYAALLLCKHGSVVAGAGANAEDCASADQVTAVNVAKECLLASLKSDPRAAHLWANLANAYYMIGDHRSSSKCLEKAAKLEPNCMSTRYAVAVHRIKDAERSQDPSEQLSWAGNEMASIIRDGDSALLEFPIAWAGLAMVHKAQHEIAAAFETEQNVLVEVEDRAVYSLKQAIAEDPDDPVHWHQLGLHSLCTRQFKNSQKYLKVAVARFKDCSYGWSNLGISLQLSEEPSQAEEVYKRALALATTEHMHTILSNLGNLYRQQKKYERAKAMFSKSLELRPGYAPAYNNLGLVFVAEGQWEEAKFCFDKALQADPLLDAAKSNIIKATAMSRLRVGLS</sequence>
<dbReference type="InterPro" id="IPR019734">
    <property type="entry name" value="TPR_rpt"/>
</dbReference>
<dbReference type="InterPro" id="IPR018247">
    <property type="entry name" value="EF_Hand_1_Ca_BS"/>
</dbReference>
<dbReference type="Gene3D" id="1.25.40.10">
    <property type="entry name" value="Tetratricopeptide repeat domain"/>
    <property type="match status" value="4"/>
</dbReference>
<feature type="region of interest" description="Disordered" evidence="2">
    <location>
        <begin position="1"/>
        <end position="56"/>
    </location>
</feature>
<feature type="repeat" description="TPR" evidence="1">
    <location>
        <begin position="570"/>
        <end position="603"/>
    </location>
</feature>
<feature type="compositionally biased region" description="Polar residues" evidence="2">
    <location>
        <begin position="10"/>
        <end position="23"/>
    </location>
</feature>
<dbReference type="AlphaFoldDB" id="A0AA88J0K3"/>